<keyword evidence="12" id="KW-1185">Reference proteome</keyword>
<keyword evidence="6" id="KW-0975">Bacterial flagellum</keyword>
<evidence type="ECO:0000313" key="11">
    <source>
        <dbReference type="EMBL" id="PSL48571.1"/>
    </source>
</evidence>
<evidence type="ECO:0000259" key="9">
    <source>
        <dbReference type="Pfam" id="PF06429"/>
    </source>
</evidence>
<evidence type="ECO:0000256" key="5">
    <source>
        <dbReference type="ARBA" id="ARBA00022525"/>
    </source>
</evidence>
<keyword evidence="5" id="KW-0964">Secreted</keyword>
<evidence type="ECO:0000256" key="6">
    <source>
        <dbReference type="ARBA" id="ARBA00023143"/>
    </source>
</evidence>
<dbReference type="SUPFAM" id="SSF64518">
    <property type="entry name" value="Phase 1 flagellin"/>
    <property type="match status" value="1"/>
</dbReference>
<accession>A0A2P8HQS0</accession>
<evidence type="ECO:0000256" key="2">
    <source>
        <dbReference type="ARBA" id="ARBA00004613"/>
    </source>
</evidence>
<dbReference type="PANTHER" id="PTHR30033:SF1">
    <property type="entry name" value="FLAGELLAR HOOK-ASSOCIATED PROTEIN 1"/>
    <property type="match status" value="1"/>
</dbReference>
<dbReference type="RefSeq" id="WP_181315269.1">
    <property type="nucleotide sequence ID" value="NZ_PYAV01000004.1"/>
</dbReference>
<dbReference type="Pfam" id="PF22638">
    <property type="entry name" value="FlgK_D1"/>
    <property type="match status" value="1"/>
</dbReference>
<comment type="subcellular location">
    <subcellularLocation>
        <location evidence="1">Bacterial flagellum</location>
    </subcellularLocation>
    <subcellularLocation>
        <location evidence="2">Secreted</location>
    </subcellularLocation>
</comment>
<dbReference type="PRINTS" id="PR01005">
    <property type="entry name" value="FLGHOOKAP1"/>
</dbReference>
<evidence type="ECO:0000256" key="4">
    <source>
        <dbReference type="ARBA" id="ARBA00016244"/>
    </source>
</evidence>
<feature type="compositionally biased region" description="Polar residues" evidence="7">
    <location>
        <begin position="446"/>
        <end position="462"/>
    </location>
</feature>
<dbReference type="InterPro" id="IPR010930">
    <property type="entry name" value="Flg_bb/hook_C_dom"/>
</dbReference>
<dbReference type="Proteomes" id="UP000242310">
    <property type="component" value="Unassembled WGS sequence"/>
</dbReference>
<dbReference type="InterPro" id="IPR001444">
    <property type="entry name" value="Flag_bb_rod_N"/>
</dbReference>
<protein>
    <recommendedName>
        <fullName evidence="4">Flagellar hook-associated protein 1</fullName>
    </recommendedName>
</protein>
<gene>
    <name evidence="11" type="ORF">B0H94_104172</name>
</gene>
<comment type="similarity">
    <text evidence="3">Belongs to the flagella basal body rod proteins family.</text>
</comment>
<dbReference type="GO" id="GO:0009424">
    <property type="term" value="C:bacterial-type flagellum hook"/>
    <property type="evidence" value="ECO:0007669"/>
    <property type="project" value="InterPro"/>
</dbReference>
<evidence type="ECO:0000256" key="3">
    <source>
        <dbReference type="ARBA" id="ARBA00009677"/>
    </source>
</evidence>
<dbReference type="EMBL" id="PYAV01000004">
    <property type="protein sequence ID" value="PSL48571.1"/>
    <property type="molecule type" value="Genomic_DNA"/>
</dbReference>
<evidence type="ECO:0000259" key="10">
    <source>
        <dbReference type="Pfam" id="PF22638"/>
    </source>
</evidence>
<dbReference type="NCBIfam" id="TIGR02492">
    <property type="entry name" value="flgK_ends"/>
    <property type="match status" value="1"/>
</dbReference>
<dbReference type="InterPro" id="IPR053927">
    <property type="entry name" value="FlgK_helical"/>
</dbReference>
<dbReference type="InterPro" id="IPR002371">
    <property type="entry name" value="FlgK"/>
</dbReference>
<dbReference type="GO" id="GO:0005576">
    <property type="term" value="C:extracellular region"/>
    <property type="evidence" value="ECO:0007669"/>
    <property type="project" value="UniProtKB-SubCell"/>
</dbReference>
<dbReference type="AlphaFoldDB" id="A0A2P8HQS0"/>
<feature type="domain" description="Flagellar basal body rod protein N-terminal" evidence="8">
    <location>
        <begin position="8"/>
        <end position="33"/>
    </location>
</feature>
<comment type="caution">
    <text evidence="11">The sequence shown here is derived from an EMBL/GenBank/DDBJ whole genome shotgun (WGS) entry which is preliminary data.</text>
</comment>
<dbReference type="Pfam" id="PF00460">
    <property type="entry name" value="Flg_bb_rod"/>
    <property type="match status" value="1"/>
</dbReference>
<dbReference type="PANTHER" id="PTHR30033">
    <property type="entry name" value="FLAGELLAR HOOK-ASSOCIATED PROTEIN 1"/>
    <property type="match status" value="1"/>
</dbReference>
<reference evidence="11 12" key="1">
    <citation type="submission" date="2018-03" db="EMBL/GenBank/DDBJ databases">
        <title>Genomic Encyclopedia of Type Strains, Phase III (KMG-III): the genomes of soil and plant-associated and newly described type strains.</title>
        <authorList>
            <person name="Whitman W."/>
        </authorList>
    </citation>
    <scope>NUCLEOTIDE SEQUENCE [LARGE SCALE GENOMIC DNA]</scope>
    <source>
        <strain evidence="11 12">CGMCC 1.07653</strain>
    </source>
</reference>
<dbReference type="Pfam" id="PF06429">
    <property type="entry name" value="Flg_bbr_C"/>
    <property type="match status" value="1"/>
</dbReference>
<keyword evidence="11" id="KW-0282">Flagellum</keyword>
<evidence type="ECO:0000259" key="8">
    <source>
        <dbReference type="Pfam" id="PF00460"/>
    </source>
</evidence>
<evidence type="ECO:0000256" key="1">
    <source>
        <dbReference type="ARBA" id="ARBA00004365"/>
    </source>
</evidence>
<sequence length="671" mass="73905">MTSTFHGLQTATRGMNTHQSALNTTGHNIANANNEDYSRQRVNFNQTEAFPAAGRNAPMIPGQIGTGVEAGSVQRVREAYLDDQYREQNALTGYWETRHDSYERIEDLLNEPSDEGISQTMDDFWSSLQDLSANPEDSGARSVVRQRAEAVAETFNYTADSLKSDQRDVAAQLDTEKDQVNSQLRQLNELNKQIASIEPNGYLPNDLYDERDALLDDLSKTMDIEVEYSDAGGNADEIAEGIASVYMVDENGDRVGTVADDDSNNTEASVQAIVDGENLTHQEMEVNYTEVGNHENDPVANVRFINSEGNEGDHLEEGALYSERELQADSEQAGSLDTTWQILNVNGRMNSLIESHGYASDGEVHGTYPDTLKQIDDMVGTFVEEFNEVHKNGWSLSEIEDGEREDIKFFDYESDPDGEYDNQNAASNIQVSNDIRDELDNIAASGGSNQVNAPMEPTSGSPSDHPLVTGVNDSEKDLHIEVNRTGDGDDDWEVTIREGDEDGEVIVADADASSGETFTHDNDDIENLSIEIPDPNEDGVEIENGDSWSLDVPGGGAFDGDGSNALNLANVKDEELHFEEDGSRDDVMSYYEGVIGDMAVSKSEAEEMLSNTENIRGNIDNRRSSISDVSLDEEMTNMIQFQHAYNAAARNITAIDEMLDRVINQMGIVGR</sequence>
<feature type="region of interest" description="Disordered" evidence="7">
    <location>
        <begin position="444"/>
        <end position="464"/>
    </location>
</feature>
<feature type="domain" description="Flagellar basal-body/hook protein C-terminal" evidence="9">
    <location>
        <begin position="626"/>
        <end position="664"/>
    </location>
</feature>
<dbReference type="GO" id="GO:0005198">
    <property type="term" value="F:structural molecule activity"/>
    <property type="evidence" value="ECO:0007669"/>
    <property type="project" value="InterPro"/>
</dbReference>
<feature type="domain" description="Flagellar hook-associated protein FlgK helical" evidence="10">
    <location>
        <begin position="103"/>
        <end position="275"/>
    </location>
</feature>
<evidence type="ECO:0000256" key="7">
    <source>
        <dbReference type="SAM" id="MobiDB-lite"/>
    </source>
</evidence>
<proteinExistence type="inferred from homology"/>
<organism evidence="11 12">
    <name type="scientific">Salsuginibacillus halophilus</name>
    <dbReference type="NCBI Taxonomy" id="517424"/>
    <lineage>
        <taxon>Bacteria</taxon>
        <taxon>Bacillati</taxon>
        <taxon>Bacillota</taxon>
        <taxon>Bacilli</taxon>
        <taxon>Bacillales</taxon>
        <taxon>Bacillaceae</taxon>
        <taxon>Salsuginibacillus</taxon>
    </lineage>
</organism>
<keyword evidence="11" id="KW-0969">Cilium</keyword>
<name>A0A2P8HQS0_9BACI</name>
<keyword evidence="11" id="KW-0966">Cell projection</keyword>
<dbReference type="GO" id="GO:0044780">
    <property type="term" value="P:bacterial-type flagellum assembly"/>
    <property type="evidence" value="ECO:0007669"/>
    <property type="project" value="InterPro"/>
</dbReference>
<evidence type="ECO:0000313" key="12">
    <source>
        <dbReference type="Proteomes" id="UP000242310"/>
    </source>
</evidence>